<dbReference type="EMBL" id="KV454432">
    <property type="protein sequence ID" value="ODQ79578.1"/>
    <property type="molecule type" value="Genomic_DNA"/>
</dbReference>
<keyword evidence="1" id="KW-1133">Transmembrane helix</keyword>
<sequence>MQFNIVLEQKVLAESVWLSTSGVETLKVTPTLIDGVTISASPNTKSATPWISLDKTGIPYRITPTVSGGTTISASPTPTDSNYPKVDDVPPVLRCFGDRVPNEDALGSPFCTAQNGTELLVGEIYWITWDPSYWGGDVSRVTLQMRAYPVLDNDSPLFTSEQLSNNDGYYPLEITPEMRRSLDAGYFFLNITPLTNQNSNAKHVGTKSGPVLRVITSRSEAITELSRVPSDNAVNTSKEGVKASTIAPAVIVPVVVAIALVAGIFWYLNKKKQAEAYAGNNRTYRVVISSLCSDLNAMALLRLEV</sequence>
<keyword evidence="1" id="KW-0472">Membrane</keyword>
<reference evidence="3" key="1">
    <citation type="submission" date="2016-05" db="EMBL/GenBank/DDBJ databases">
        <title>Comparative genomics of biotechnologically important yeasts.</title>
        <authorList>
            <consortium name="DOE Joint Genome Institute"/>
            <person name="Riley R."/>
            <person name="Haridas S."/>
            <person name="Wolfe K.H."/>
            <person name="Lopes M.R."/>
            <person name="Hittinger C.T."/>
            <person name="Goker M."/>
            <person name="Salamov A."/>
            <person name="Wisecaver J."/>
            <person name="Long T.M."/>
            <person name="Aerts A.L."/>
            <person name="Barry K."/>
            <person name="Choi C."/>
            <person name="Clum A."/>
            <person name="Coughlan A.Y."/>
            <person name="Deshpande S."/>
            <person name="Douglass A.P."/>
            <person name="Hanson S.J."/>
            <person name="Klenk H.-P."/>
            <person name="Labutti K."/>
            <person name="Lapidus A."/>
            <person name="Lindquist E."/>
            <person name="Lipzen A."/>
            <person name="Meier-Kolthoff J.P."/>
            <person name="Ohm R.A."/>
            <person name="Otillar R.P."/>
            <person name="Pangilinan J."/>
            <person name="Peng Y."/>
            <person name="Rokas A."/>
            <person name="Rosa C.A."/>
            <person name="Scheuner C."/>
            <person name="Sibirny A.A."/>
            <person name="Slot J.C."/>
            <person name="Stielow J.B."/>
            <person name="Sun H."/>
            <person name="Kurtzman C.P."/>
            <person name="Blackwell M."/>
            <person name="Grigoriev I.V."/>
            <person name="Jeffries T.W."/>
        </authorList>
    </citation>
    <scope>NUCLEOTIDE SEQUENCE [LARGE SCALE GENOMIC DNA]</scope>
    <source>
        <strain evidence="3">NRRL Y-12698</strain>
    </source>
</reference>
<gene>
    <name evidence="2" type="ORF">BABINDRAFT_171743</name>
</gene>
<organism evidence="2 3">
    <name type="scientific">Babjeviella inositovora NRRL Y-12698</name>
    <dbReference type="NCBI Taxonomy" id="984486"/>
    <lineage>
        <taxon>Eukaryota</taxon>
        <taxon>Fungi</taxon>
        <taxon>Dikarya</taxon>
        <taxon>Ascomycota</taxon>
        <taxon>Saccharomycotina</taxon>
        <taxon>Pichiomycetes</taxon>
        <taxon>Serinales incertae sedis</taxon>
        <taxon>Babjeviella</taxon>
    </lineage>
</organism>
<dbReference type="InterPro" id="IPR028000">
    <property type="entry name" value="Pma1"/>
</dbReference>
<dbReference type="OrthoDB" id="4084551at2759"/>
<dbReference type="Pfam" id="PF14610">
    <property type="entry name" value="Psg1"/>
    <property type="match status" value="1"/>
</dbReference>
<evidence type="ECO:0000313" key="3">
    <source>
        <dbReference type="Proteomes" id="UP000094336"/>
    </source>
</evidence>
<keyword evidence="1" id="KW-0812">Transmembrane</keyword>
<accession>A0A1E3QPL1</accession>
<protein>
    <submittedName>
        <fullName evidence="2">Uncharacterized protein</fullName>
    </submittedName>
</protein>
<proteinExistence type="predicted"/>
<evidence type="ECO:0000313" key="2">
    <source>
        <dbReference type="EMBL" id="ODQ79578.1"/>
    </source>
</evidence>
<name>A0A1E3QPL1_9ASCO</name>
<evidence type="ECO:0000256" key="1">
    <source>
        <dbReference type="SAM" id="Phobius"/>
    </source>
</evidence>
<dbReference type="GeneID" id="30148687"/>
<keyword evidence="3" id="KW-1185">Reference proteome</keyword>
<dbReference type="AlphaFoldDB" id="A0A1E3QPL1"/>
<dbReference type="Proteomes" id="UP000094336">
    <property type="component" value="Unassembled WGS sequence"/>
</dbReference>
<feature type="transmembrane region" description="Helical" evidence="1">
    <location>
        <begin position="246"/>
        <end position="268"/>
    </location>
</feature>
<dbReference type="RefSeq" id="XP_018984906.1">
    <property type="nucleotide sequence ID" value="XM_019130834.1"/>
</dbReference>